<evidence type="ECO:0000256" key="3">
    <source>
        <dbReference type="PROSITE-ProRule" id="PRU00221"/>
    </source>
</evidence>
<dbReference type="SUPFAM" id="SSF50998">
    <property type="entry name" value="Quinoprotein alcohol dehydrogenase-like"/>
    <property type="match status" value="2"/>
</dbReference>
<dbReference type="Pfam" id="PF20703">
    <property type="entry name" value="nSTAND1"/>
    <property type="match status" value="1"/>
</dbReference>
<evidence type="ECO:0000313" key="8">
    <source>
        <dbReference type="Proteomes" id="UP001230328"/>
    </source>
</evidence>
<feature type="repeat" description="WD" evidence="3">
    <location>
        <begin position="1082"/>
        <end position="1115"/>
    </location>
</feature>
<dbReference type="InterPro" id="IPR011047">
    <property type="entry name" value="Quinoprotein_ADH-like_sf"/>
</dbReference>
<dbReference type="PROSITE" id="PS50294">
    <property type="entry name" value="WD_REPEATS_REGION"/>
    <property type="match status" value="1"/>
</dbReference>
<evidence type="ECO:0000256" key="2">
    <source>
        <dbReference type="ARBA" id="ARBA00022737"/>
    </source>
</evidence>
<feature type="repeat" description="WD" evidence="3">
    <location>
        <begin position="729"/>
        <end position="762"/>
    </location>
</feature>
<comment type="caution">
    <text evidence="7">The sequence shown here is derived from an EMBL/GenBank/DDBJ whole genome shotgun (WGS) entry which is preliminary data.</text>
</comment>
<dbReference type="PANTHER" id="PTHR19879">
    <property type="entry name" value="TRANSCRIPTION INITIATION FACTOR TFIID"/>
    <property type="match status" value="1"/>
</dbReference>
<evidence type="ECO:0000256" key="1">
    <source>
        <dbReference type="ARBA" id="ARBA00022574"/>
    </source>
</evidence>
<organism evidence="7 8">
    <name type="scientific">Streptomyces umbrinus</name>
    <dbReference type="NCBI Taxonomy" id="67370"/>
    <lineage>
        <taxon>Bacteria</taxon>
        <taxon>Bacillati</taxon>
        <taxon>Actinomycetota</taxon>
        <taxon>Actinomycetes</taxon>
        <taxon>Kitasatosporales</taxon>
        <taxon>Streptomycetaceae</taxon>
        <taxon>Streptomyces</taxon>
        <taxon>Streptomyces phaeochromogenes group</taxon>
    </lineage>
</organism>
<dbReference type="CDD" id="cd00200">
    <property type="entry name" value="WD40"/>
    <property type="match status" value="2"/>
</dbReference>
<dbReference type="SUPFAM" id="SSF52540">
    <property type="entry name" value="P-loop containing nucleoside triphosphate hydrolases"/>
    <property type="match status" value="1"/>
</dbReference>
<dbReference type="RefSeq" id="WP_307532242.1">
    <property type="nucleotide sequence ID" value="NZ_JAUSZI010000003.1"/>
</dbReference>
<evidence type="ECO:0000259" key="5">
    <source>
        <dbReference type="Pfam" id="PF08662"/>
    </source>
</evidence>
<keyword evidence="1 3" id="KW-0853">WD repeat</keyword>
<reference evidence="7 8" key="1">
    <citation type="submission" date="2023-07" db="EMBL/GenBank/DDBJ databases">
        <title>Comparative genomics of wheat-associated soil bacteria to identify genetic determinants of phenazine resistance.</title>
        <authorList>
            <person name="Mouncey N."/>
        </authorList>
    </citation>
    <scope>NUCLEOTIDE SEQUENCE [LARGE SCALE GENOMIC DNA]</scope>
    <source>
        <strain evidence="7 8">V2I4</strain>
    </source>
</reference>
<dbReference type="EMBL" id="JAUSZI010000003">
    <property type="protein sequence ID" value="MDQ1033519.1"/>
    <property type="molecule type" value="Genomic_DNA"/>
</dbReference>
<evidence type="ECO:0000259" key="6">
    <source>
        <dbReference type="Pfam" id="PF20703"/>
    </source>
</evidence>
<dbReference type="Gene3D" id="3.40.50.300">
    <property type="entry name" value="P-loop containing nucleotide triphosphate hydrolases"/>
    <property type="match status" value="1"/>
</dbReference>
<feature type="domain" description="Novel STAND NTPase 1" evidence="6">
    <location>
        <begin position="104"/>
        <end position="465"/>
    </location>
</feature>
<gene>
    <name evidence="7" type="ORF">QF035_011188</name>
</gene>
<dbReference type="Proteomes" id="UP001230328">
    <property type="component" value="Unassembled WGS sequence"/>
</dbReference>
<evidence type="ECO:0000256" key="4">
    <source>
        <dbReference type="SAM" id="MobiDB-lite"/>
    </source>
</evidence>
<feature type="domain" description="Translation initiation factor beta propellor-like" evidence="5">
    <location>
        <begin position="1033"/>
        <end position="1139"/>
    </location>
</feature>
<feature type="repeat" description="WD" evidence="3">
    <location>
        <begin position="648"/>
        <end position="678"/>
    </location>
</feature>
<proteinExistence type="predicted"/>
<feature type="repeat" description="WD" evidence="3">
    <location>
        <begin position="992"/>
        <end position="1026"/>
    </location>
</feature>
<dbReference type="InterPro" id="IPR049052">
    <property type="entry name" value="nSTAND1"/>
</dbReference>
<dbReference type="PROSITE" id="PS50082">
    <property type="entry name" value="WD_REPEATS_2"/>
    <property type="match status" value="5"/>
</dbReference>
<dbReference type="Gene3D" id="2.130.10.10">
    <property type="entry name" value="YVTN repeat-like/Quinoprotein amine dehydrogenase"/>
    <property type="match status" value="3"/>
</dbReference>
<dbReference type="SMART" id="SM00320">
    <property type="entry name" value="WD40"/>
    <property type="match status" value="11"/>
</dbReference>
<keyword evidence="2" id="KW-0677">Repeat</keyword>
<feature type="repeat" description="WD" evidence="3">
    <location>
        <begin position="597"/>
        <end position="638"/>
    </location>
</feature>
<dbReference type="InterPro" id="IPR027417">
    <property type="entry name" value="P-loop_NTPase"/>
</dbReference>
<dbReference type="InterPro" id="IPR015943">
    <property type="entry name" value="WD40/YVTN_repeat-like_dom_sf"/>
</dbReference>
<name>A0ABU0TF89_9ACTN</name>
<protein>
    <submittedName>
        <fullName evidence="7">WD40 repeat protein</fullName>
    </submittedName>
</protein>
<dbReference type="InterPro" id="IPR013979">
    <property type="entry name" value="TIF_beta_prop-like"/>
</dbReference>
<keyword evidence="8" id="KW-1185">Reference proteome</keyword>
<dbReference type="PANTHER" id="PTHR19879:SF9">
    <property type="entry name" value="TRANSCRIPTION INITIATION FACTOR TFIID SUBUNIT 5"/>
    <property type="match status" value="1"/>
</dbReference>
<feature type="region of interest" description="Disordered" evidence="4">
    <location>
        <begin position="376"/>
        <end position="397"/>
    </location>
</feature>
<dbReference type="PROSITE" id="PS00678">
    <property type="entry name" value="WD_REPEATS_1"/>
    <property type="match status" value="3"/>
</dbReference>
<accession>A0ABU0TF89</accession>
<evidence type="ECO:0000313" key="7">
    <source>
        <dbReference type="EMBL" id="MDQ1033519.1"/>
    </source>
</evidence>
<dbReference type="InterPro" id="IPR019775">
    <property type="entry name" value="WD40_repeat_CS"/>
</dbReference>
<sequence length="1228" mass="131041">MAGRREVPVDPAAGSVQRFAFELRTLRTEAGGITYRAMVEREGYSVTTLSQAAAGEQLPTLPVVLAYVRACGGEVAVWEARWKQAVQEAAGGGPDEGDAVVEPPYRGLARFETGDSGRFFGREQLTADLVDLLRRRRFAALFGPSGSGKSSLLRAGLVPLLQRSKEPGLRLAAIRILTPGDHPARTHAPLLTPSSAGSGGADTFVIVDQFEEVFTLCHDPAQRARFIDLLLAARQPESRLRVLLAVRGDFYGRCAEHRHLAEALRDANLLAGAMNPAELRETVVRPAMAAGLTVERALTARLVKEVADAPGGLPLLSHVLLETWRRRRGKTLTVAGYEAAGGLDGAIAQSAEEVYGRLSQGQAAAARRVLLRLVAPGDGTPDTRRPAPRAELETTGRQDTAQVLEALARARLITLDDDTVELAHEALITAWPRLRGWIETHRERLRVHRKLTEAAHAWQDVGREREALYRGSRLATAQEHFNSAPEDLTGIEDAFLTASRGHQHKDRRRYRLVLTAVTTALCLALIAAGLAVGQWQSAVAAQHTAQSRQLAAQSSALAGTDPDLASLLAVHAYRTRPTSEAAAALYAAAALPLRKRLIGGTKGVQSIALSPDGRTLAAGSADAKVRIWDLPGGRLRHTLSGPGLTVEAFSPNGRTLATGDAHGAVRLWDPVTGRQRARLTVPGSPGWVSGVAFSHDGRAVAAAFARTVQVWDATTGRMRRTYAGHPDSTTVTFGPDGRTLTAADASGAVRGWDVSSGRTRFTRDSETEGEVVFSPDGRTYAVAASGRVQLRDTVTGTLRRTSWLDRVEVKGFAPDGHTLVLGSQGTVQLWDTATGTVRAAVTAGHRGDGDLEAALSTDGRTLVTSSDQDQALRVHSVPADRPHTTLTTPSGGETNALAFSPDGRTAATLQQLGPGQGMIRLWDAHTGKATATLAFGPDWSRIRREKGVLTKGVVGFSPTGRALAAVTNKDGSIEIRDVGTGRIRRTRTLHGIHTAAFAPDGTRLALAGLDGSLRIWNLATGAIRDLRSRPDPANPARALVFSPNGRTLAVIGGARNRPVTLLDTATGRTQHTLEPRAQNDLSLAFSPNGHTLATAASEDGTITIWDARTGRPLDTFTGNRNVTSLSYNPTGNTLAAASTRGVQLWDLANRHTRATLPARERAAVAFSPDGRTLAITTPHTTGLWHVDLPDPAQAIHSICTTIDTALTPQEHTRYLPDQSPKTGCHPTA</sequence>
<dbReference type="InterPro" id="IPR001680">
    <property type="entry name" value="WD40_rpt"/>
</dbReference>
<dbReference type="Pfam" id="PF00400">
    <property type="entry name" value="WD40"/>
    <property type="match status" value="5"/>
</dbReference>
<dbReference type="Pfam" id="PF08662">
    <property type="entry name" value="eIF2A"/>
    <property type="match status" value="1"/>
</dbReference>
<feature type="compositionally biased region" description="Basic and acidic residues" evidence="4">
    <location>
        <begin position="381"/>
        <end position="396"/>
    </location>
</feature>